<comment type="caution">
    <text evidence="1">The sequence shown here is derived from an EMBL/GenBank/DDBJ whole genome shotgun (WGS) entry which is preliminary data.</text>
</comment>
<gene>
    <name evidence="1" type="ORF">Tco_0820000</name>
</gene>
<reference evidence="1" key="1">
    <citation type="journal article" date="2022" name="Int. J. Mol. Sci.">
        <title>Draft Genome of Tanacetum Coccineum: Genomic Comparison of Closely Related Tanacetum-Family Plants.</title>
        <authorList>
            <person name="Yamashiro T."/>
            <person name="Shiraishi A."/>
            <person name="Nakayama K."/>
            <person name="Satake H."/>
        </authorList>
    </citation>
    <scope>NUCLEOTIDE SEQUENCE</scope>
</reference>
<reference evidence="1" key="2">
    <citation type="submission" date="2022-01" db="EMBL/GenBank/DDBJ databases">
        <authorList>
            <person name="Yamashiro T."/>
            <person name="Shiraishi A."/>
            <person name="Satake H."/>
            <person name="Nakayama K."/>
        </authorList>
    </citation>
    <scope>NUCLEOTIDE SEQUENCE</scope>
</reference>
<keyword evidence="1" id="KW-0378">Hydrolase</keyword>
<evidence type="ECO:0000313" key="2">
    <source>
        <dbReference type="Proteomes" id="UP001151760"/>
    </source>
</evidence>
<proteinExistence type="predicted"/>
<sequence>MYMAKIQEVLTADFGSTFDVEPLEQVQSNDDYNVVSTERHYSEQLESINDVYLVETIDNNVIPNPSDMCVNEIQKQLKKANAALTHELNECKFALEESNNIRDRRRSALHDHEIELEKYKNFQFE</sequence>
<organism evidence="1 2">
    <name type="scientific">Tanacetum coccineum</name>
    <dbReference type="NCBI Taxonomy" id="301880"/>
    <lineage>
        <taxon>Eukaryota</taxon>
        <taxon>Viridiplantae</taxon>
        <taxon>Streptophyta</taxon>
        <taxon>Embryophyta</taxon>
        <taxon>Tracheophyta</taxon>
        <taxon>Spermatophyta</taxon>
        <taxon>Magnoliopsida</taxon>
        <taxon>eudicotyledons</taxon>
        <taxon>Gunneridae</taxon>
        <taxon>Pentapetalae</taxon>
        <taxon>asterids</taxon>
        <taxon>campanulids</taxon>
        <taxon>Asterales</taxon>
        <taxon>Asteraceae</taxon>
        <taxon>Asteroideae</taxon>
        <taxon>Anthemideae</taxon>
        <taxon>Anthemidinae</taxon>
        <taxon>Tanacetum</taxon>
    </lineage>
</organism>
<dbReference type="GO" id="GO:0016787">
    <property type="term" value="F:hydrolase activity"/>
    <property type="evidence" value="ECO:0007669"/>
    <property type="project" value="UniProtKB-KW"/>
</dbReference>
<keyword evidence="2" id="KW-1185">Reference proteome</keyword>
<dbReference type="EMBL" id="BQNB010012074">
    <property type="protein sequence ID" value="GJS98830.1"/>
    <property type="molecule type" value="Genomic_DNA"/>
</dbReference>
<accession>A0ABQ5ACH0</accession>
<dbReference type="InterPro" id="IPR035899">
    <property type="entry name" value="DBL_dom_sf"/>
</dbReference>
<dbReference type="SUPFAM" id="SSF48065">
    <property type="entry name" value="DBL homology domain (DH-domain)"/>
    <property type="match status" value="1"/>
</dbReference>
<name>A0ABQ5ACH0_9ASTR</name>
<dbReference type="Proteomes" id="UP001151760">
    <property type="component" value="Unassembled WGS sequence"/>
</dbReference>
<protein>
    <submittedName>
        <fullName evidence="1">Alpha/beta hydrolases superfamily protein</fullName>
    </submittedName>
</protein>
<evidence type="ECO:0000313" key="1">
    <source>
        <dbReference type="EMBL" id="GJS98830.1"/>
    </source>
</evidence>